<protein>
    <submittedName>
        <fullName evidence="8">Cadherin domain-containing protein</fullName>
    </submittedName>
</protein>
<keyword evidence="2" id="KW-0677">Repeat</keyword>
<sequence length="337" mass="36324">MMTFTVVAKDAGRLELSAMASVKLTIEQQQPTLPEPDAGTAVDLFQIDVSGEDGADAVVRLFDNLALEDSVPRLLVTPAVTMATKMLFTLTGRGSEDFYMPQAGGRLQLIRRLSHARQAVYNLTVGARLGARLQTKSLLLLVSQSNRNSPMFSKPVYDTSVTEGANLQLLQVFATDPDPGPTGHLQYSLVSAAQSASLDHFSLEPLTGRLAAMPPPSPPLNHESAGIHELLVRAVDSYSTDRRFSLARVIVTVTNENEHYPVVVTARPSLPDLPAGASIAQRQYQAEALNKMSRSPQEPALLSASVLANARPGYPLLQVYAFDLDSGRSGQLAYSVI</sequence>
<dbReference type="GO" id="GO:0045296">
    <property type="term" value="F:cadherin binding"/>
    <property type="evidence" value="ECO:0007669"/>
    <property type="project" value="TreeGrafter"/>
</dbReference>
<dbReference type="Pfam" id="PF00028">
    <property type="entry name" value="Cadherin"/>
    <property type="match status" value="1"/>
</dbReference>
<dbReference type="AlphaFoldDB" id="A0A1I8G1L7"/>
<name>A0A1I8G1L7_9PLAT</name>
<dbReference type="SMART" id="SM00112">
    <property type="entry name" value="CA"/>
    <property type="match status" value="2"/>
</dbReference>
<dbReference type="PRINTS" id="PR00205">
    <property type="entry name" value="CADHERIN"/>
</dbReference>
<evidence type="ECO:0000256" key="3">
    <source>
        <dbReference type="ARBA" id="ARBA00022837"/>
    </source>
</evidence>
<accession>A0A1I8G1L7</accession>
<evidence type="ECO:0000256" key="4">
    <source>
        <dbReference type="ARBA" id="ARBA00023136"/>
    </source>
</evidence>
<evidence type="ECO:0000313" key="8">
    <source>
        <dbReference type="WBParaSite" id="maker-uti_cns_0000472-snap-gene-0.2-mRNA-1"/>
    </source>
</evidence>
<evidence type="ECO:0000259" key="6">
    <source>
        <dbReference type="PROSITE" id="PS50268"/>
    </source>
</evidence>
<evidence type="ECO:0000256" key="5">
    <source>
        <dbReference type="PROSITE-ProRule" id="PRU00043"/>
    </source>
</evidence>
<dbReference type="GO" id="GO:0007156">
    <property type="term" value="P:homophilic cell adhesion via plasma membrane adhesion molecules"/>
    <property type="evidence" value="ECO:0007669"/>
    <property type="project" value="InterPro"/>
</dbReference>
<keyword evidence="7" id="KW-1185">Reference proteome</keyword>
<comment type="subcellular location">
    <subcellularLocation>
        <location evidence="1">Membrane</location>
    </subcellularLocation>
</comment>
<dbReference type="InterPro" id="IPR039808">
    <property type="entry name" value="Cadherin"/>
</dbReference>
<dbReference type="GO" id="GO:0008013">
    <property type="term" value="F:beta-catenin binding"/>
    <property type="evidence" value="ECO:0007669"/>
    <property type="project" value="TreeGrafter"/>
</dbReference>
<dbReference type="Gene3D" id="2.60.40.60">
    <property type="entry name" value="Cadherins"/>
    <property type="match status" value="1"/>
</dbReference>
<dbReference type="GO" id="GO:0005509">
    <property type="term" value="F:calcium ion binding"/>
    <property type="evidence" value="ECO:0007669"/>
    <property type="project" value="UniProtKB-UniRule"/>
</dbReference>
<dbReference type="PANTHER" id="PTHR24027:SF438">
    <property type="entry name" value="CADHERIN 23"/>
    <property type="match status" value="1"/>
</dbReference>
<proteinExistence type="predicted"/>
<keyword evidence="4" id="KW-0472">Membrane</keyword>
<dbReference type="InterPro" id="IPR015919">
    <property type="entry name" value="Cadherin-like_sf"/>
</dbReference>
<evidence type="ECO:0000313" key="7">
    <source>
        <dbReference type="Proteomes" id="UP000095280"/>
    </source>
</evidence>
<dbReference type="InterPro" id="IPR002126">
    <property type="entry name" value="Cadherin-like_dom"/>
</dbReference>
<dbReference type="Proteomes" id="UP000095280">
    <property type="component" value="Unplaced"/>
</dbReference>
<organism evidence="7 8">
    <name type="scientific">Macrostomum lignano</name>
    <dbReference type="NCBI Taxonomy" id="282301"/>
    <lineage>
        <taxon>Eukaryota</taxon>
        <taxon>Metazoa</taxon>
        <taxon>Spiralia</taxon>
        <taxon>Lophotrochozoa</taxon>
        <taxon>Platyhelminthes</taxon>
        <taxon>Rhabditophora</taxon>
        <taxon>Macrostomorpha</taxon>
        <taxon>Macrostomida</taxon>
        <taxon>Macrostomidae</taxon>
        <taxon>Macrostomum</taxon>
    </lineage>
</organism>
<reference evidence="8" key="1">
    <citation type="submission" date="2016-11" db="UniProtKB">
        <authorList>
            <consortium name="WormBaseParasite"/>
        </authorList>
    </citation>
    <scope>IDENTIFICATION</scope>
</reference>
<dbReference type="GO" id="GO:0016477">
    <property type="term" value="P:cell migration"/>
    <property type="evidence" value="ECO:0007669"/>
    <property type="project" value="TreeGrafter"/>
</dbReference>
<dbReference type="PROSITE" id="PS50268">
    <property type="entry name" value="CADHERIN_2"/>
    <property type="match status" value="1"/>
</dbReference>
<dbReference type="GO" id="GO:0016342">
    <property type="term" value="C:catenin complex"/>
    <property type="evidence" value="ECO:0007669"/>
    <property type="project" value="TreeGrafter"/>
</dbReference>
<dbReference type="WBParaSite" id="maker-uti_cns_0000472-snap-gene-0.2-mRNA-1">
    <property type="protein sequence ID" value="maker-uti_cns_0000472-snap-gene-0.2-mRNA-1"/>
    <property type="gene ID" value="maker-uti_cns_0000472-snap-gene-0.2"/>
</dbReference>
<dbReference type="CDD" id="cd11304">
    <property type="entry name" value="Cadherin_repeat"/>
    <property type="match status" value="2"/>
</dbReference>
<feature type="domain" description="Cadherin" evidence="6">
    <location>
        <begin position="153"/>
        <end position="263"/>
    </location>
</feature>
<evidence type="ECO:0000256" key="1">
    <source>
        <dbReference type="ARBA" id="ARBA00004370"/>
    </source>
</evidence>
<dbReference type="PANTHER" id="PTHR24027">
    <property type="entry name" value="CADHERIN-23"/>
    <property type="match status" value="1"/>
</dbReference>
<keyword evidence="3 5" id="KW-0106">Calcium</keyword>
<dbReference type="SUPFAM" id="SSF49313">
    <property type="entry name" value="Cadherin-like"/>
    <property type="match status" value="1"/>
</dbReference>
<evidence type="ECO:0000256" key="2">
    <source>
        <dbReference type="ARBA" id="ARBA00022737"/>
    </source>
</evidence>